<dbReference type="OrthoDB" id="551672at2759"/>
<accession>A0A6P5XMG6</accession>
<evidence type="ECO:0000256" key="3">
    <source>
        <dbReference type="ARBA" id="ARBA00023125"/>
    </source>
</evidence>
<evidence type="ECO:0000256" key="5">
    <source>
        <dbReference type="ARBA" id="ARBA00023242"/>
    </source>
</evidence>
<dbReference type="CDD" id="cd14702">
    <property type="entry name" value="bZIP_plant_GBF1"/>
    <property type="match status" value="1"/>
</dbReference>
<feature type="compositionally biased region" description="Polar residues" evidence="7">
    <location>
        <begin position="10"/>
        <end position="31"/>
    </location>
</feature>
<dbReference type="SMART" id="SM00338">
    <property type="entry name" value="BRLZ"/>
    <property type="match status" value="1"/>
</dbReference>
<dbReference type="InterPro" id="IPR044521">
    <property type="entry name" value="AtbZIP8/43"/>
</dbReference>
<dbReference type="InterPro" id="IPR046347">
    <property type="entry name" value="bZIP_sf"/>
</dbReference>
<dbReference type="GO" id="GO:0003700">
    <property type="term" value="F:DNA-binding transcription factor activity"/>
    <property type="evidence" value="ECO:0007669"/>
    <property type="project" value="InterPro"/>
</dbReference>
<dbReference type="Gene3D" id="1.20.5.170">
    <property type="match status" value="1"/>
</dbReference>
<evidence type="ECO:0000256" key="6">
    <source>
        <dbReference type="SAM" id="Coils"/>
    </source>
</evidence>
<evidence type="ECO:0000313" key="9">
    <source>
        <dbReference type="Proteomes" id="UP000515121"/>
    </source>
</evidence>
<dbReference type="InterPro" id="IPR045314">
    <property type="entry name" value="bZIP_plant_GBF1"/>
</dbReference>
<proteinExistence type="predicted"/>
<keyword evidence="4" id="KW-0804">Transcription</keyword>
<feature type="domain" description="BZIP" evidence="8">
    <location>
        <begin position="45"/>
        <end position="108"/>
    </location>
</feature>
<dbReference type="FunFam" id="1.20.5.170:FF:000020">
    <property type="entry name" value="BZIP transcription factor"/>
    <property type="match status" value="1"/>
</dbReference>
<dbReference type="KEGG" id="dzi:111284592"/>
<dbReference type="AlphaFoldDB" id="A0A6P5XMG6"/>
<dbReference type="SUPFAM" id="SSF57959">
    <property type="entry name" value="Leucine zipper domain"/>
    <property type="match status" value="1"/>
</dbReference>
<keyword evidence="2" id="KW-0805">Transcription regulation</keyword>
<organism evidence="9 10">
    <name type="scientific">Durio zibethinus</name>
    <name type="common">Durian</name>
    <dbReference type="NCBI Taxonomy" id="66656"/>
    <lineage>
        <taxon>Eukaryota</taxon>
        <taxon>Viridiplantae</taxon>
        <taxon>Streptophyta</taxon>
        <taxon>Embryophyta</taxon>
        <taxon>Tracheophyta</taxon>
        <taxon>Spermatophyta</taxon>
        <taxon>Magnoliopsida</taxon>
        <taxon>eudicotyledons</taxon>
        <taxon>Gunneridae</taxon>
        <taxon>Pentapetalae</taxon>
        <taxon>rosids</taxon>
        <taxon>malvids</taxon>
        <taxon>Malvales</taxon>
        <taxon>Malvaceae</taxon>
        <taxon>Helicteroideae</taxon>
        <taxon>Durio</taxon>
    </lineage>
</organism>
<dbReference type="GO" id="GO:0003677">
    <property type="term" value="F:DNA binding"/>
    <property type="evidence" value="ECO:0007669"/>
    <property type="project" value="UniProtKB-KW"/>
</dbReference>
<evidence type="ECO:0000256" key="1">
    <source>
        <dbReference type="ARBA" id="ARBA00004123"/>
    </source>
</evidence>
<protein>
    <submittedName>
        <fullName evidence="10">Basic leucine zipper 4</fullName>
    </submittedName>
</protein>
<dbReference type="PANTHER" id="PTHR46324:SF7">
    <property type="entry name" value="BASIC LEUCINE-ZIPPER 75"/>
    <property type="match status" value="1"/>
</dbReference>
<dbReference type="Pfam" id="PF00170">
    <property type="entry name" value="bZIP_1"/>
    <property type="match status" value="1"/>
</dbReference>
<evidence type="ECO:0000256" key="4">
    <source>
        <dbReference type="ARBA" id="ARBA00023163"/>
    </source>
</evidence>
<evidence type="ECO:0000256" key="7">
    <source>
        <dbReference type="SAM" id="MobiDB-lite"/>
    </source>
</evidence>
<dbReference type="PANTHER" id="PTHR46324">
    <property type="entry name" value="BASIC LEUCINE ZIPPER 43-RELATED"/>
    <property type="match status" value="1"/>
</dbReference>
<keyword evidence="6" id="KW-0175">Coiled coil</keyword>
<keyword evidence="5" id="KW-0539">Nucleus</keyword>
<keyword evidence="9" id="KW-1185">Reference proteome</keyword>
<dbReference type="RefSeq" id="XP_022729072.1">
    <property type="nucleotide sequence ID" value="XM_022873337.1"/>
</dbReference>
<comment type="subcellular location">
    <subcellularLocation>
        <location evidence="1">Nucleus</location>
    </subcellularLocation>
</comment>
<feature type="coiled-coil region" evidence="6">
    <location>
        <begin position="63"/>
        <end position="111"/>
    </location>
</feature>
<evidence type="ECO:0000259" key="8">
    <source>
        <dbReference type="PROSITE" id="PS50217"/>
    </source>
</evidence>
<evidence type="ECO:0000313" key="10">
    <source>
        <dbReference type="RefSeq" id="XP_022729072.1"/>
    </source>
</evidence>
<dbReference type="PROSITE" id="PS50217">
    <property type="entry name" value="BZIP"/>
    <property type="match status" value="1"/>
</dbReference>
<feature type="region of interest" description="Disordered" evidence="7">
    <location>
        <begin position="10"/>
        <end position="40"/>
    </location>
</feature>
<dbReference type="GO" id="GO:0005634">
    <property type="term" value="C:nucleus"/>
    <property type="evidence" value="ECO:0007669"/>
    <property type="project" value="UniProtKB-SubCell"/>
</dbReference>
<evidence type="ECO:0000256" key="2">
    <source>
        <dbReference type="ARBA" id="ARBA00023015"/>
    </source>
</evidence>
<dbReference type="GeneID" id="111284592"/>
<gene>
    <name evidence="10" type="primary">LOC111284592</name>
</gene>
<keyword evidence="3" id="KW-0238">DNA-binding</keyword>
<name>A0A6P5XMG6_DURZI</name>
<reference evidence="10" key="1">
    <citation type="submission" date="2025-08" db="UniProtKB">
        <authorList>
            <consortium name="RefSeq"/>
        </authorList>
    </citation>
    <scope>IDENTIFICATION</scope>
    <source>
        <tissue evidence="10">Fruit stalk</tissue>
    </source>
</reference>
<sequence>MESWEIAVNHVQQHGNSSHHPNSSTNFSSLSTEDDARDYQPSIVDDKRLRRMISNKESARISRMRKKQHIEELKSQVNQLQTINGQLSQKLINLLDSNHEILQENAQLKEKVSTLHMVLADVFTTLKNPEYTSLEHKSSY</sequence>
<dbReference type="GO" id="GO:0046983">
    <property type="term" value="F:protein dimerization activity"/>
    <property type="evidence" value="ECO:0007669"/>
    <property type="project" value="UniProtKB-ARBA"/>
</dbReference>
<dbReference type="Proteomes" id="UP000515121">
    <property type="component" value="Unplaced"/>
</dbReference>
<dbReference type="InterPro" id="IPR004827">
    <property type="entry name" value="bZIP"/>
</dbReference>